<reference evidence="11 12" key="1">
    <citation type="journal article" date="2010" name="Stand. Genomic Sci.">
        <title>Complete genome sequence of Archaeoglobus profundus type strain (AV18).</title>
        <authorList>
            <person name="von Jan M."/>
            <person name="Lapidus A."/>
            <person name="Del Rio T.G."/>
            <person name="Copeland A."/>
            <person name="Tice H."/>
            <person name="Cheng J.F."/>
            <person name="Lucas S."/>
            <person name="Chen F."/>
            <person name="Nolan M."/>
            <person name="Goodwin L."/>
            <person name="Han C."/>
            <person name="Pitluck S."/>
            <person name="Liolios K."/>
            <person name="Ivanova N."/>
            <person name="Mavromatis K."/>
            <person name="Ovchinnikova G."/>
            <person name="Chertkov O."/>
            <person name="Pati A."/>
            <person name="Chen A."/>
            <person name="Palaniappan K."/>
            <person name="Land M."/>
            <person name="Hauser L."/>
            <person name="Chang Y.J."/>
            <person name="Jeffries C.D."/>
            <person name="Saunders E."/>
            <person name="Brettin T."/>
            <person name="Detter J.C."/>
            <person name="Chain P."/>
            <person name="Eichinger K."/>
            <person name="Huber H."/>
            <person name="Spring S."/>
            <person name="Rohde M."/>
            <person name="Goker M."/>
            <person name="Wirth R."/>
            <person name="Woyke T."/>
            <person name="Bristow J."/>
            <person name="Eisen J.A."/>
            <person name="Markowitz V."/>
            <person name="Hugenholtz P."/>
            <person name="Kyrpides N.C."/>
            <person name="Klenk H.P."/>
        </authorList>
    </citation>
    <scope>NUCLEOTIDE SEQUENCE [LARGE SCALE GENOMIC DNA]</scope>
    <source>
        <strain evidence="12">DSM 5631 / JCM 9629 / NBRC 100127 / Av18</strain>
    </source>
</reference>
<dbReference type="InterPro" id="IPR050535">
    <property type="entry name" value="DNA_Repair-Maintenance_Comp"/>
</dbReference>
<comment type="activity regulation">
    <text evidence="9">Nuclease activity is regulated by Rad50.</text>
</comment>
<dbReference type="GO" id="GO:0000403">
    <property type="term" value="F:Y-form DNA binding"/>
    <property type="evidence" value="ECO:0007669"/>
    <property type="project" value="UniProtKB-UniRule"/>
</dbReference>
<dbReference type="InterPro" id="IPR041796">
    <property type="entry name" value="Mre11_N"/>
</dbReference>
<evidence type="ECO:0000259" key="10">
    <source>
        <dbReference type="Pfam" id="PF00149"/>
    </source>
</evidence>
<comment type="function">
    <text evidence="9">Part of the Rad50/Mre11 complex, which is involved in the early steps of DNA double-strand break (DSB) repair. The complex may facilitate opening of the processed DNA ends to aid in the recruitment of HerA and NurA. Mre11 binds to DSB ends and has both double-stranded 3'-5' exonuclease activity and single-stranded endonuclease activity.</text>
</comment>
<dbReference type="HAMAP" id="MF_02044">
    <property type="entry name" value="Mre11"/>
    <property type="match status" value="1"/>
</dbReference>
<dbReference type="GO" id="GO:0008408">
    <property type="term" value="F:3'-5' exonuclease activity"/>
    <property type="evidence" value="ECO:0007669"/>
    <property type="project" value="UniProtKB-UniRule"/>
</dbReference>
<evidence type="ECO:0000256" key="3">
    <source>
        <dbReference type="ARBA" id="ARBA00022759"/>
    </source>
</evidence>
<evidence type="ECO:0000313" key="12">
    <source>
        <dbReference type="Proteomes" id="UP000001901"/>
    </source>
</evidence>
<name>D2RFR0_ARCPA</name>
<keyword evidence="6 9" id="KW-0269">Exonuclease</keyword>
<dbReference type="STRING" id="572546.Arcpr_0059"/>
<feature type="binding site" evidence="9">
    <location>
        <position position="10"/>
    </location>
    <ligand>
        <name>Mn(2+)</name>
        <dbReference type="ChEBI" id="CHEBI:29035"/>
        <label>1</label>
    </ligand>
</feature>
<dbReference type="PaxDb" id="572546-Arcpr_0059"/>
<evidence type="ECO:0000256" key="1">
    <source>
        <dbReference type="ARBA" id="ARBA00022722"/>
    </source>
</evidence>
<gene>
    <name evidence="9" type="primary">mre11</name>
    <name evidence="11" type="ordered locus">Arcpr_0059</name>
</gene>
<keyword evidence="8 9" id="KW-0464">Manganese</keyword>
<sequence>MKFAHLADAHLGYEQYHLPFRAEDFAKSFKFAVEKAIEEDVDFAIISGDLFHRSNPNPKTIKQAIDILSMLKEENIPIFAIEGNHDKTVKDVSIYDLLESLGLLYKLGLRRKLVEGEFVRSKSFGDYNLVYGVFEDFKIFGDTHRSSHQFKSLMEEKYIPSCDIAVLHLSVKEVVDLDIKDDYVTISDLPRAKYYALGHVHIPIKKNVNGSWFVYPGCPERSDAREYSIKIDYFDDFCVSEGCKKGLFIVENFKPRFVEVSCRDLISANISAKDQRDAVNRVKEILDYLNSESILILRIFSESVIDLEDLVKIVERRVRHVKISLERISKEREIKIERPSEFFTEFELSLLEFLKRPDFDNFINTVIGLIEKEFKLRDFKVLDDFKVKSVGVENEDKKEDKKDEKKKLVRKNRRTLFDFVEG</sequence>
<keyword evidence="5 9" id="KW-0378">Hydrolase</keyword>
<feature type="binding site" evidence="9">
    <location>
        <position position="49"/>
    </location>
    <ligand>
        <name>Mn(2+)</name>
        <dbReference type="ChEBI" id="CHEBI:29035"/>
        <label>1</label>
    </ligand>
</feature>
<comment type="cofactor">
    <cofactor evidence="9">
        <name>Mn(2+)</name>
        <dbReference type="ChEBI" id="CHEBI:29035"/>
    </cofactor>
    <text evidence="9">Binds 2 manganese ions per subunit.</text>
</comment>
<keyword evidence="1 9" id="KW-0540">Nuclease</keyword>
<dbReference type="eggNOG" id="arCOG00397">
    <property type="taxonomic scope" value="Archaea"/>
</dbReference>
<keyword evidence="3 9" id="KW-0255">Endonuclease</keyword>
<dbReference type="PANTHER" id="PTHR30337:SF0">
    <property type="entry name" value="NUCLEASE SBCCD SUBUNIT D"/>
    <property type="match status" value="1"/>
</dbReference>
<dbReference type="HOGENOM" id="CLU_026621_5_2_2"/>
<protein>
    <recommendedName>
        <fullName evidence="9">DNA double-strand break repair protein Mre11</fullName>
        <ecNumber evidence="9">3.1.-.-</ecNumber>
    </recommendedName>
</protein>
<dbReference type="Proteomes" id="UP000001901">
    <property type="component" value="Chromosome"/>
</dbReference>
<dbReference type="Gene3D" id="3.30.110.80">
    <property type="entry name" value="DNA double-strand break repair nuclease"/>
    <property type="match status" value="1"/>
</dbReference>
<feature type="active site" description="Proton donor" evidence="9">
    <location>
        <position position="85"/>
    </location>
</feature>
<evidence type="ECO:0000256" key="5">
    <source>
        <dbReference type="ARBA" id="ARBA00022801"/>
    </source>
</evidence>
<evidence type="ECO:0000256" key="6">
    <source>
        <dbReference type="ARBA" id="ARBA00022839"/>
    </source>
</evidence>
<keyword evidence="12" id="KW-1185">Reference proteome</keyword>
<organism evidence="11 12">
    <name type="scientific">Archaeoglobus profundus (strain DSM 5631 / JCM 9629 / NBRC 100127 / Av18)</name>
    <dbReference type="NCBI Taxonomy" id="572546"/>
    <lineage>
        <taxon>Archaea</taxon>
        <taxon>Methanobacteriati</taxon>
        <taxon>Methanobacteriota</taxon>
        <taxon>Archaeoglobi</taxon>
        <taxon>Archaeoglobales</taxon>
        <taxon>Archaeoglobaceae</taxon>
        <taxon>Archaeoglobus</taxon>
    </lineage>
</organism>
<dbReference type="Gene3D" id="3.60.21.10">
    <property type="match status" value="1"/>
</dbReference>
<feature type="binding site" evidence="9">
    <location>
        <position position="168"/>
    </location>
    <ligand>
        <name>Mn(2+)</name>
        <dbReference type="ChEBI" id="CHEBI:29035"/>
        <label>2</label>
    </ligand>
</feature>
<dbReference type="GO" id="GO:0004519">
    <property type="term" value="F:endonuclease activity"/>
    <property type="evidence" value="ECO:0007669"/>
    <property type="project" value="UniProtKB-UniRule"/>
</dbReference>
<dbReference type="GO" id="GO:0045027">
    <property type="term" value="F:DNA end binding"/>
    <property type="evidence" value="ECO:0007669"/>
    <property type="project" value="UniProtKB-UniRule"/>
</dbReference>
<dbReference type="GO" id="GO:0006302">
    <property type="term" value="P:double-strand break repair"/>
    <property type="evidence" value="ECO:0007669"/>
    <property type="project" value="UniProtKB-UniRule"/>
</dbReference>
<evidence type="ECO:0000256" key="7">
    <source>
        <dbReference type="ARBA" id="ARBA00023204"/>
    </source>
</evidence>
<dbReference type="KEGG" id="apo:Arcpr_0059"/>
<evidence type="ECO:0000313" key="11">
    <source>
        <dbReference type="EMBL" id="ADB57135.1"/>
    </source>
</evidence>
<dbReference type="InterPro" id="IPR029052">
    <property type="entry name" value="Metallo-depent_PP-like"/>
</dbReference>
<feature type="domain" description="Calcineurin-like phosphoesterase" evidence="10">
    <location>
        <begin position="1"/>
        <end position="203"/>
    </location>
</feature>
<dbReference type="InterPro" id="IPR004843">
    <property type="entry name" value="Calcineurin-like_PHP"/>
</dbReference>
<comment type="subunit">
    <text evidence="9">Homodimer. Forms a heterotetramer composed of two Mre11 subunits and two Rad50 subunits.</text>
</comment>
<dbReference type="SUPFAM" id="SSF56300">
    <property type="entry name" value="Metallo-dependent phosphatases"/>
    <property type="match status" value="1"/>
</dbReference>
<dbReference type="EC" id="3.1.-.-" evidence="9"/>
<dbReference type="RefSeq" id="WP_012939471.1">
    <property type="nucleotide sequence ID" value="NC_013741.1"/>
</dbReference>
<dbReference type="GeneID" id="8738705"/>
<feature type="binding site" evidence="9">
    <location>
        <position position="199"/>
    </location>
    <ligand>
        <name>Mn(2+)</name>
        <dbReference type="ChEBI" id="CHEBI:29035"/>
        <label>2</label>
    </ligand>
</feature>
<dbReference type="InterPro" id="IPR032885">
    <property type="entry name" value="Mre11_archaea-type"/>
</dbReference>
<keyword evidence="2 9" id="KW-0479">Metal-binding</keyword>
<dbReference type="OrthoDB" id="11638at2157"/>
<keyword evidence="7 9" id="KW-0234">DNA repair</keyword>
<evidence type="ECO:0000256" key="9">
    <source>
        <dbReference type="HAMAP-Rule" id="MF_02044"/>
    </source>
</evidence>
<dbReference type="Pfam" id="PF00149">
    <property type="entry name" value="Metallophos"/>
    <property type="match status" value="1"/>
</dbReference>
<dbReference type="PANTHER" id="PTHR30337">
    <property type="entry name" value="COMPONENT OF ATP-DEPENDENT DSDNA EXONUCLEASE"/>
    <property type="match status" value="1"/>
</dbReference>
<dbReference type="GO" id="GO:0030145">
    <property type="term" value="F:manganese ion binding"/>
    <property type="evidence" value="ECO:0007669"/>
    <property type="project" value="UniProtKB-UniRule"/>
</dbReference>
<evidence type="ECO:0000256" key="2">
    <source>
        <dbReference type="ARBA" id="ARBA00022723"/>
    </source>
</evidence>
<keyword evidence="4 9" id="KW-0227">DNA damage</keyword>
<evidence type="ECO:0000256" key="4">
    <source>
        <dbReference type="ARBA" id="ARBA00022763"/>
    </source>
</evidence>
<dbReference type="AlphaFoldDB" id="D2RFR0"/>
<proteinExistence type="inferred from homology"/>
<feature type="binding site" evidence="9">
    <location>
        <position position="84"/>
    </location>
    <ligand>
        <name>Mn(2+)</name>
        <dbReference type="ChEBI" id="CHEBI:29035"/>
        <label>2</label>
    </ligand>
</feature>
<feature type="binding site" evidence="9">
    <location>
        <position position="201"/>
    </location>
    <ligand>
        <name>Mn(2+)</name>
        <dbReference type="ChEBI" id="CHEBI:29035"/>
        <label>1</label>
    </ligand>
</feature>
<feature type="binding site" evidence="9">
    <location>
        <position position="49"/>
    </location>
    <ligand>
        <name>Mn(2+)</name>
        <dbReference type="ChEBI" id="CHEBI:29035"/>
        <label>2</label>
    </ligand>
</feature>
<comment type="similarity">
    <text evidence="9">Belongs to the MRE11/RAD32 family.</text>
</comment>
<dbReference type="CDD" id="cd00840">
    <property type="entry name" value="MPP_Mre11_N"/>
    <property type="match status" value="1"/>
</dbReference>
<dbReference type="EMBL" id="CP001857">
    <property type="protein sequence ID" value="ADB57135.1"/>
    <property type="molecule type" value="Genomic_DNA"/>
</dbReference>
<evidence type="ECO:0000256" key="8">
    <source>
        <dbReference type="ARBA" id="ARBA00023211"/>
    </source>
</evidence>
<feature type="binding site" evidence="9">
    <location>
        <position position="8"/>
    </location>
    <ligand>
        <name>Mn(2+)</name>
        <dbReference type="ChEBI" id="CHEBI:29035"/>
        <label>1</label>
    </ligand>
</feature>
<accession>D2RFR0</accession>